<dbReference type="PANTHER" id="PTHR46880">
    <property type="entry name" value="RAS-ASSOCIATING DOMAIN-CONTAINING PROTEIN"/>
    <property type="match status" value="1"/>
</dbReference>
<proteinExistence type="predicted"/>
<evidence type="ECO:0000313" key="1">
    <source>
        <dbReference type="EMBL" id="GET02905.1"/>
    </source>
</evidence>
<organism evidence="1 2">
    <name type="scientific">Rhizophagus clarus</name>
    <dbReference type="NCBI Taxonomy" id="94130"/>
    <lineage>
        <taxon>Eukaryota</taxon>
        <taxon>Fungi</taxon>
        <taxon>Fungi incertae sedis</taxon>
        <taxon>Mucoromycota</taxon>
        <taxon>Glomeromycotina</taxon>
        <taxon>Glomeromycetes</taxon>
        <taxon>Glomerales</taxon>
        <taxon>Glomeraceae</taxon>
        <taxon>Rhizophagus</taxon>
    </lineage>
</organism>
<dbReference type="EMBL" id="BLAL01000316">
    <property type="protein sequence ID" value="GET02905.1"/>
    <property type="molecule type" value="Genomic_DNA"/>
</dbReference>
<comment type="caution">
    <text evidence="1">The sequence shown here is derived from an EMBL/GenBank/DDBJ whole genome shotgun (WGS) entry which is preliminary data.</text>
</comment>
<evidence type="ECO:0000313" key="2">
    <source>
        <dbReference type="Proteomes" id="UP000615446"/>
    </source>
</evidence>
<dbReference type="PANTHER" id="PTHR46880:SF5">
    <property type="entry name" value="DUF4371 DOMAIN-CONTAINING PROTEIN"/>
    <property type="match status" value="1"/>
</dbReference>
<accession>A0A8H3R7P4</accession>
<name>A0A8H3R7P4_9GLOM</name>
<sequence length="228" mass="26902">MQNLKLIQDMNNDLQLTILNIINMRWLSISNIVHNLHQIIFSVIDALNDDMNNAENPRDKIRASQMVNNLDSNFIISTMFLADLITILRQYMKNNNTLSDHLPSFISKFAKAIVKTLQNRFPDSEIYNALRIFDPKFLPQRESSGENFPAYFNETDLKQEWEIIKQIMKSICNFDFVKEWEHIWNTKLHFTDDYPILSKLVRLALIISLSNAYIERVFLHHKLTKTKL</sequence>
<dbReference type="AlphaFoldDB" id="A0A8H3R7P4"/>
<dbReference type="Proteomes" id="UP000615446">
    <property type="component" value="Unassembled WGS sequence"/>
</dbReference>
<gene>
    <name evidence="1" type="ORF">RCL2_002926900</name>
</gene>
<reference evidence="1" key="1">
    <citation type="submission" date="2019-10" db="EMBL/GenBank/DDBJ databases">
        <title>Conservation and host-specific expression of non-tandemly repeated heterogenous ribosome RNA gene in arbuscular mycorrhizal fungi.</title>
        <authorList>
            <person name="Maeda T."/>
            <person name="Kobayashi Y."/>
            <person name="Nakagawa T."/>
            <person name="Ezawa T."/>
            <person name="Yamaguchi K."/>
            <person name="Bino T."/>
            <person name="Nishimoto Y."/>
            <person name="Shigenobu S."/>
            <person name="Kawaguchi M."/>
        </authorList>
    </citation>
    <scope>NUCLEOTIDE SEQUENCE</scope>
    <source>
        <strain evidence="1">HR1</strain>
    </source>
</reference>
<protein>
    <submittedName>
        <fullName evidence="1">Ribonuclease H-like domain-containing protein</fullName>
    </submittedName>
</protein>
<dbReference type="OrthoDB" id="2445019at2759"/>